<protein>
    <submittedName>
        <fullName evidence="3">Flagellar hook-length control protein FliK</fullName>
    </submittedName>
</protein>
<name>A0A1D7TP56_9BACT</name>
<feature type="region of interest" description="Disordered" evidence="1">
    <location>
        <begin position="472"/>
        <end position="501"/>
    </location>
</feature>
<feature type="domain" description="Flagellar hook-length control protein-like C-terminal" evidence="2">
    <location>
        <begin position="399"/>
        <end position="478"/>
    </location>
</feature>
<keyword evidence="3" id="KW-0969">Cilium</keyword>
<proteinExistence type="predicted"/>
<evidence type="ECO:0000259" key="2">
    <source>
        <dbReference type="Pfam" id="PF02120"/>
    </source>
</evidence>
<dbReference type="EMBL" id="CP017111">
    <property type="protein sequence ID" value="AOO66762.1"/>
    <property type="molecule type" value="Genomic_DNA"/>
</dbReference>
<evidence type="ECO:0000256" key="1">
    <source>
        <dbReference type="SAM" id="MobiDB-lite"/>
    </source>
</evidence>
<evidence type="ECO:0000313" key="3">
    <source>
        <dbReference type="EMBL" id="AOO66762.1"/>
    </source>
</evidence>
<dbReference type="InterPro" id="IPR021136">
    <property type="entry name" value="Flagellar_hook_control-like_C"/>
</dbReference>
<dbReference type="PATRIC" id="fig|1193502.14.peg.3048"/>
<dbReference type="AlphaFoldDB" id="A0A1D7TP56"/>
<keyword evidence="3" id="KW-0282">Flagellum</keyword>
<sequence length="513" mass="55821">MQNLLSFAQSTSTLPVASVSTETMKSESSDGSFSESFFSMILGQYASEEEQTTLSETALPVTTLEEDTLELFSSEGEAKSIDEHLLEDLLSVVSTLQEDPTATVFPTLNASSSLEKLVASETTRQEFASVKNVSDLLALSQKYNLGLEKLTISTESAQSLQAKFPTLAENNFFDDLQTALTTAQSTTQSDVSLATTASSVMSLLDKQSTQTQTSSQSSMLSELISKENLSTQTDGDAESLEVNEKQQTVQAFQEETTETSTKPLDMLLQKVTNTNETKKTLTAENASLSSDDTSVETSTTRVNEVVTDSVSTEDESIDSVLTTLKTDETSDEAAEEEIALSQKFVSSEESEVTSTSSEDSQSALEIKNDLKTTLRQEITSKTATVKESLNQFASDLQEKIDAYKPPIMKVELSLSPQSLGDVDVTLLTRGNNLHVTISSNTSTMSLFTQNQNDVKSALINMGFTNLEMNFSDQSNKEQAQQNQKNSSGSSDEFTTESSEEETTLLEIVIPQYV</sequence>
<feature type="compositionally biased region" description="Low complexity" evidence="1">
    <location>
        <begin position="287"/>
        <end position="300"/>
    </location>
</feature>
<dbReference type="KEGG" id="shal:SHALO_3015"/>
<dbReference type="Gene3D" id="3.30.750.140">
    <property type="match status" value="1"/>
</dbReference>
<keyword evidence="3" id="KW-0966">Cell projection</keyword>
<evidence type="ECO:0000313" key="4">
    <source>
        <dbReference type="Proteomes" id="UP000094609"/>
    </source>
</evidence>
<gene>
    <name evidence="3" type="ORF">SHALO_3015</name>
</gene>
<organism evidence="3 4">
    <name type="scientific">Sulfurospirillum halorespirans DSM 13726</name>
    <dbReference type="NCBI Taxonomy" id="1193502"/>
    <lineage>
        <taxon>Bacteria</taxon>
        <taxon>Pseudomonadati</taxon>
        <taxon>Campylobacterota</taxon>
        <taxon>Epsilonproteobacteria</taxon>
        <taxon>Campylobacterales</taxon>
        <taxon>Sulfurospirillaceae</taxon>
        <taxon>Sulfurospirillum</taxon>
    </lineage>
</organism>
<feature type="compositionally biased region" description="Polar residues" evidence="1">
    <location>
        <begin position="472"/>
        <end position="485"/>
    </location>
</feature>
<feature type="region of interest" description="Disordered" evidence="1">
    <location>
        <begin position="343"/>
        <end position="364"/>
    </location>
</feature>
<dbReference type="Proteomes" id="UP000094609">
    <property type="component" value="Chromosome"/>
</dbReference>
<feature type="compositionally biased region" description="Low complexity" evidence="1">
    <location>
        <begin position="352"/>
        <end position="362"/>
    </location>
</feature>
<dbReference type="InterPro" id="IPR038610">
    <property type="entry name" value="FliK-like_C_sf"/>
</dbReference>
<accession>A0A1D7TP56</accession>
<reference evidence="4" key="1">
    <citation type="submission" date="2016-08" db="EMBL/GenBank/DDBJ databases">
        <title>Complete genome sequence of the organohalide-respiring Epsilonproteobacterium Sulfurospirillum halorespirans.</title>
        <authorList>
            <person name="Goris T."/>
            <person name="Zimmermann J."/>
            <person name="Schenz B."/>
            <person name="Lemos M."/>
            <person name="Hackermueller J."/>
            <person name="Diekert G."/>
        </authorList>
    </citation>
    <scope>NUCLEOTIDE SEQUENCE [LARGE SCALE GENOMIC DNA]</scope>
    <source>
        <strain>DSM 13726</strain>
        <strain evidence="4">PCE-M2</strain>
    </source>
</reference>
<dbReference type="Pfam" id="PF02120">
    <property type="entry name" value="Flg_hook"/>
    <property type="match status" value="1"/>
</dbReference>
<feature type="region of interest" description="Disordered" evidence="1">
    <location>
        <begin position="281"/>
        <end position="302"/>
    </location>
</feature>
<dbReference type="STRING" id="1193502.SHALO_3015"/>
<keyword evidence="4" id="KW-1185">Reference proteome</keyword>